<dbReference type="InterPro" id="IPR001660">
    <property type="entry name" value="SAM"/>
</dbReference>
<dbReference type="PANTHER" id="PTHR22998">
    <property type="entry name" value="SARM1"/>
    <property type="match status" value="1"/>
</dbReference>
<evidence type="ECO:0000256" key="3">
    <source>
        <dbReference type="ARBA" id="ARBA00022737"/>
    </source>
</evidence>
<keyword evidence="3" id="KW-0677">Repeat</keyword>
<comment type="subcellular location">
    <subcellularLocation>
        <location evidence="1">Cytoplasm</location>
    </subcellularLocation>
</comment>
<dbReference type="PROSITE" id="PS50105">
    <property type="entry name" value="SAM_DOMAIN"/>
    <property type="match status" value="1"/>
</dbReference>
<evidence type="ECO:0000313" key="6">
    <source>
        <dbReference type="Proteomes" id="UP000887565"/>
    </source>
</evidence>
<dbReference type="GO" id="GO:0003953">
    <property type="term" value="F:NAD+ nucleosidase activity"/>
    <property type="evidence" value="ECO:0007669"/>
    <property type="project" value="InterPro"/>
</dbReference>
<dbReference type="Pfam" id="PF00536">
    <property type="entry name" value="SAM_1"/>
    <property type="match status" value="1"/>
</dbReference>
<dbReference type="GO" id="GO:0048678">
    <property type="term" value="P:response to axon injury"/>
    <property type="evidence" value="ECO:0007669"/>
    <property type="project" value="InterPro"/>
</dbReference>
<feature type="domain" description="SAM" evidence="5">
    <location>
        <begin position="411"/>
        <end position="475"/>
    </location>
</feature>
<accession>A0A915KQI0</accession>
<name>A0A915KQI0_ROMCU</name>
<sequence>MLRISPEPQLGCELPSPPVLLCRPECHQPISTSKPVDHPFKPTLNRRQKSSTHISVFGVDTNFRRRMSSPSRFGHPAVSDWKILVAGFYKRVDATWSTVKDQEAITSKSDKEAAYKRIAQIIVDAKKSTLLSQGNVDLLITYLQMSGILDKFTDFILEFPQNSNYQIFGQYLNIRNVEYLAKNGKLNFIVDSLLSSPDVSRYLPILETISCTPIGRELFSDKMQNFCQFLWNSVVGKDGEKLSEHMMVIFTNFALVGSKNFQNFADKNMLVEILSQKIIDDPFIDHYRYLLLSILISRNRLNATNFSDQISTSISKYIQRLEFEQLFERIYQEKFCNMGEFTIVMMSELMAQNEKSEFLHDILFAHFRIIWHHAKSICDFQEIFQKIDCLRKIIEHDRLRIEEPEIPAFQWSCEKVSDWLCKIGFEHQKSNFVEHRIDGDLLFSMNDFLLKNEFSMQSSYDRLRFMRELDNLKVNADYNTIDPTAFDIWLTNIQPQLSIYTYCMLKKGLDRKTVRFLNENLLLETFGVENPIQRRKIMKTVQQEFSNDRIFR</sequence>
<dbReference type="GO" id="GO:0030425">
    <property type="term" value="C:dendrite"/>
    <property type="evidence" value="ECO:0007669"/>
    <property type="project" value="TreeGrafter"/>
</dbReference>
<evidence type="ECO:0000256" key="4">
    <source>
        <dbReference type="ARBA" id="ARBA00022801"/>
    </source>
</evidence>
<dbReference type="GO" id="GO:0005737">
    <property type="term" value="C:cytoplasm"/>
    <property type="evidence" value="ECO:0007669"/>
    <property type="project" value="UniProtKB-SubCell"/>
</dbReference>
<dbReference type="AlphaFoldDB" id="A0A915KQI0"/>
<dbReference type="PANTHER" id="PTHR22998:SF1">
    <property type="entry name" value="NAD(+) HYDROLASE SARM1"/>
    <property type="match status" value="1"/>
</dbReference>
<dbReference type="Proteomes" id="UP000887565">
    <property type="component" value="Unplaced"/>
</dbReference>
<dbReference type="InterPro" id="IPR013761">
    <property type="entry name" value="SAM/pointed_sf"/>
</dbReference>
<reference evidence="7" key="1">
    <citation type="submission" date="2022-11" db="UniProtKB">
        <authorList>
            <consortium name="WormBaseParasite"/>
        </authorList>
    </citation>
    <scope>IDENTIFICATION</scope>
</reference>
<evidence type="ECO:0000313" key="7">
    <source>
        <dbReference type="WBParaSite" id="nRc.2.0.1.t41006-RA"/>
    </source>
</evidence>
<dbReference type="Gene3D" id="1.10.150.50">
    <property type="entry name" value="Transcription Factor, Ets-1"/>
    <property type="match status" value="2"/>
</dbReference>
<protein>
    <submittedName>
        <fullName evidence="7">SAM domain-containing protein</fullName>
    </submittedName>
</protein>
<dbReference type="SMART" id="SM00454">
    <property type="entry name" value="SAM"/>
    <property type="match status" value="2"/>
</dbReference>
<dbReference type="WBParaSite" id="nRc.2.0.1.t41006-RA">
    <property type="protein sequence ID" value="nRc.2.0.1.t41006-RA"/>
    <property type="gene ID" value="nRc.2.0.1.g41006"/>
</dbReference>
<organism evidence="6 7">
    <name type="scientific">Romanomermis culicivorax</name>
    <name type="common">Nematode worm</name>
    <dbReference type="NCBI Taxonomy" id="13658"/>
    <lineage>
        <taxon>Eukaryota</taxon>
        <taxon>Metazoa</taxon>
        <taxon>Ecdysozoa</taxon>
        <taxon>Nematoda</taxon>
        <taxon>Enoplea</taxon>
        <taxon>Dorylaimia</taxon>
        <taxon>Mermithida</taxon>
        <taxon>Mermithoidea</taxon>
        <taxon>Mermithidae</taxon>
        <taxon>Romanomermis</taxon>
    </lineage>
</organism>
<keyword evidence="4" id="KW-0378">Hydrolase</keyword>
<dbReference type="SUPFAM" id="SSF47769">
    <property type="entry name" value="SAM/Pointed domain"/>
    <property type="match status" value="2"/>
</dbReference>
<evidence type="ECO:0000259" key="5">
    <source>
        <dbReference type="PROSITE" id="PS50105"/>
    </source>
</evidence>
<dbReference type="GO" id="GO:0035591">
    <property type="term" value="F:signaling adaptor activity"/>
    <property type="evidence" value="ECO:0007669"/>
    <property type="project" value="InterPro"/>
</dbReference>
<keyword evidence="2" id="KW-0963">Cytoplasm</keyword>
<proteinExistence type="predicted"/>
<dbReference type="InterPro" id="IPR039184">
    <property type="entry name" value="SARM1"/>
</dbReference>
<dbReference type="GO" id="GO:0034128">
    <property type="term" value="P:negative regulation of MyD88-independent toll-like receptor signaling pathway"/>
    <property type="evidence" value="ECO:0007669"/>
    <property type="project" value="InterPro"/>
</dbReference>
<evidence type="ECO:0000256" key="2">
    <source>
        <dbReference type="ARBA" id="ARBA00022490"/>
    </source>
</evidence>
<evidence type="ECO:0000256" key="1">
    <source>
        <dbReference type="ARBA" id="ARBA00004496"/>
    </source>
</evidence>
<keyword evidence="6" id="KW-1185">Reference proteome</keyword>